<keyword evidence="1" id="KW-1133">Transmembrane helix</keyword>
<dbReference type="RefSeq" id="WP_110309775.1">
    <property type="nucleotide sequence ID" value="NZ_QICL01000004.1"/>
</dbReference>
<dbReference type="EMBL" id="QICL01000004">
    <property type="protein sequence ID" value="PXV66818.1"/>
    <property type="molecule type" value="Genomic_DNA"/>
</dbReference>
<proteinExistence type="predicted"/>
<name>A0A2V3PTK3_9BACT</name>
<dbReference type="OrthoDB" id="1367181at2"/>
<reference evidence="3 4" key="1">
    <citation type="submission" date="2018-03" db="EMBL/GenBank/DDBJ databases">
        <title>Genomic Encyclopedia of Archaeal and Bacterial Type Strains, Phase II (KMG-II): from individual species to whole genera.</title>
        <authorList>
            <person name="Goeker M."/>
        </authorList>
    </citation>
    <scope>NUCLEOTIDE SEQUENCE [LARGE SCALE GENOMIC DNA]</scope>
    <source>
        <strain evidence="3 4">DSM 100214</strain>
    </source>
</reference>
<accession>A0A2V3PTK3</accession>
<protein>
    <recommendedName>
        <fullName evidence="5">Phage abortive infection protein</fullName>
    </recommendedName>
</protein>
<dbReference type="Proteomes" id="UP000247973">
    <property type="component" value="Unassembled WGS sequence"/>
</dbReference>
<feature type="signal peptide" evidence="2">
    <location>
        <begin position="1"/>
        <end position="18"/>
    </location>
</feature>
<gene>
    <name evidence="3" type="ORF">CLV62_10478</name>
</gene>
<organism evidence="3 4">
    <name type="scientific">Dysgonomonas alginatilytica</name>
    <dbReference type="NCBI Taxonomy" id="1605892"/>
    <lineage>
        <taxon>Bacteria</taxon>
        <taxon>Pseudomonadati</taxon>
        <taxon>Bacteroidota</taxon>
        <taxon>Bacteroidia</taxon>
        <taxon>Bacteroidales</taxon>
        <taxon>Dysgonomonadaceae</taxon>
        <taxon>Dysgonomonas</taxon>
    </lineage>
</organism>
<keyword evidence="4" id="KW-1185">Reference proteome</keyword>
<sequence>MKNYIFFILILFSIGAQANIDTVNHLKDTLKTTIGVENDSIITSTNTNGVIQEKNEKAENDNSNIFNILNVIIPIVTLFLGVGLDKIIGYFSNKKRITKVGNRWVAELYSLQGAFIPQIESLTSFKNQLTPEDSNIPNPILQIILRGSIFSSFDKYDLLEYIELKNKNIDWKQSVNISNQAVGYTTKISSIYETLIQNINEFKANSSLYTTSLSRDLQQFQRSMTVFAQDMEELTDMQSTELLRKVYELYRTHFAPHLEDSNFNPFDMENNFFKPLLEILSPHRKNMSVVALVNAITPCLNNIKAILLEKTYMRINLEHVIRIYEGLNEELPIIVEKVDFKSR</sequence>
<feature type="chain" id="PRO_5015836192" description="Phage abortive infection protein" evidence="2">
    <location>
        <begin position="19"/>
        <end position="343"/>
    </location>
</feature>
<evidence type="ECO:0000256" key="1">
    <source>
        <dbReference type="SAM" id="Phobius"/>
    </source>
</evidence>
<keyword evidence="1" id="KW-0472">Membrane</keyword>
<keyword evidence="2" id="KW-0732">Signal</keyword>
<evidence type="ECO:0000256" key="2">
    <source>
        <dbReference type="SAM" id="SignalP"/>
    </source>
</evidence>
<evidence type="ECO:0008006" key="5">
    <source>
        <dbReference type="Google" id="ProtNLM"/>
    </source>
</evidence>
<evidence type="ECO:0000313" key="4">
    <source>
        <dbReference type="Proteomes" id="UP000247973"/>
    </source>
</evidence>
<dbReference type="AlphaFoldDB" id="A0A2V3PTK3"/>
<keyword evidence="1" id="KW-0812">Transmembrane</keyword>
<feature type="transmembrane region" description="Helical" evidence="1">
    <location>
        <begin position="65"/>
        <end position="84"/>
    </location>
</feature>
<evidence type="ECO:0000313" key="3">
    <source>
        <dbReference type="EMBL" id="PXV66818.1"/>
    </source>
</evidence>
<comment type="caution">
    <text evidence="3">The sequence shown here is derived from an EMBL/GenBank/DDBJ whole genome shotgun (WGS) entry which is preliminary data.</text>
</comment>